<dbReference type="Proteomes" id="UP001596978">
    <property type="component" value="Unassembled WGS sequence"/>
</dbReference>
<name>A0ABW3CXP8_9FLAO</name>
<keyword evidence="1" id="KW-0812">Transmembrane</keyword>
<comment type="caution">
    <text evidence="3">The sequence shown here is derived from an EMBL/GenBank/DDBJ whole genome shotgun (WGS) entry which is preliminary data.</text>
</comment>
<feature type="domain" description="Helix-hairpin-helix DNA-binding motif class 1" evidence="2">
    <location>
        <begin position="168"/>
        <end position="187"/>
    </location>
</feature>
<accession>A0ABW3CXP8</accession>
<reference evidence="4" key="1">
    <citation type="journal article" date="2019" name="Int. J. Syst. Evol. Microbiol.">
        <title>The Global Catalogue of Microorganisms (GCM) 10K type strain sequencing project: providing services to taxonomists for standard genome sequencing and annotation.</title>
        <authorList>
            <consortium name="The Broad Institute Genomics Platform"/>
            <consortium name="The Broad Institute Genome Sequencing Center for Infectious Disease"/>
            <person name="Wu L."/>
            <person name="Ma J."/>
        </authorList>
    </citation>
    <scope>NUCLEOTIDE SEQUENCE [LARGE SCALE GENOMIC DNA]</scope>
    <source>
        <strain evidence="4">CCUG 62952</strain>
    </source>
</reference>
<dbReference type="PANTHER" id="PTHR21180">
    <property type="entry name" value="ENDONUCLEASE/EXONUCLEASE/PHOSPHATASE FAMILY DOMAIN-CONTAINING PROTEIN 1"/>
    <property type="match status" value="1"/>
</dbReference>
<evidence type="ECO:0000259" key="2">
    <source>
        <dbReference type="SMART" id="SM00278"/>
    </source>
</evidence>
<dbReference type="GO" id="GO:0003677">
    <property type="term" value="F:DNA binding"/>
    <property type="evidence" value="ECO:0007669"/>
    <property type="project" value="UniProtKB-KW"/>
</dbReference>
<proteinExistence type="predicted"/>
<dbReference type="Pfam" id="PF12836">
    <property type="entry name" value="HHH_3"/>
    <property type="match status" value="2"/>
</dbReference>
<feature type="transmembrane region" description="Helical" evidence="1">
    <location>
        <begin position="12"/>
        <end position="32"/>
    </location>
</feature>
<dbReference type="SMART" id="SM00278">
    <property type="entry name" value="HhH1"/>
    <property type="match status" value="2"/>
</dbReference>
<keyword evidence="1" id="KW-0472">Membrane</keyword>
<dbReference type="InterPro" id="IPR010994">
    <property type="entry name" value="RuvA_2-like"/>
</dbReference>
<organism evidence="3 4">
    <name type="scientific">Sungkyunkwania multivorans</name>
    <dbReference type="NCBI Taxonomy" id="1173618"/>
    <lineage>
        <taxon>Bacteria</taxon>
        <taxon>Pseudomonadati</taxon>
        <taxon>Bacteroidota</taxon>
        <taxon>Flavobacteriia</taxon>
        <taxon>Flavobacteriales</taxon>
        <taxon>Flavobacteriaceae</taxon>
        <taxon>Sungkyunkwania</taxon>
    </lineage>
</organism>
<dbReference type="InterPro" id="IPR051675">
    <property type="entry name" value="Endo/Exo/Phosphatase_dom_1"/>
</dbReference>
<keyword evidence="1" id="KW-1133">Transmembrane helix</keyword>
<dbReference type="EMBL" id="JBHTJH010000010">
    <property type="protein sequence ID" value="MFD0862566.1"/>
    <property type="molecule type" value="Genomic_DNA"/>
</dbReference>
<feature type="domain" description="Helix-hairpin-helix DNA-binding motif class 1" evidence="2">
    <location>
        <begin position="267"/>
        <end position="286"/>
    </location>
</feature>
<dbReference type="Gene3D" id="1.10.150.280">
    <property type="entry name" value="AF1531-like domain"/>
    <property type="match status" value="2"/>
</dbReference>
<dbReference type="InterPro" id="IPR003583">
    <property type="entry name" value="Hlx-hairpin-Hlx_DNA-bd_motif"/>
</dbReference>
<keyword evidence="3" id="KW-0238">DNA-binding</keyword>
<evidence type="ECO:0000256" key="1">
    <source>
        <dbReference type="SAM" id="Phobius"/>
    </source>
</evidence>
<evidence type="ECO:0000313" key="3">
    <source>
        <dbReference type="EMBL" id="MFD0862566.1"/>
    </source>
</evidence>
<sequence>MKFEWGISGSQKKGVVVLLLLIVMLQLFYHFFDFRSSNYNFENSDAIAQFQKTIDSLKILQLEKQKPKIFPFNPNYLTDYKGYTLGMSVEEIDRLRQFRDKNKFINSAKEFQQVTKISDSLLKEISPFFKFPDWVVKKRSRKNAFNSNNGKMKREVIEKKDLNGVTAEELKRIKGIGEKLSERIIKYRDILGGFLVDEQLFEVYYLDSLVAKRALEYFTVKTVPSITKLDINMATMSELASTPYINYKLAKKIVTYRSSVGMISSFDELTKIEDFPAEKINRIALYLTIK</sequence>
<dbReference type="PANTHER" id="PTHR21180:SF32">
    <property type="entry name" value="ENDONUCLEASE_EXONUCLEASE_PHOSPHATASE FAMILY DOMAIN-CONTAINING PROTEIN 1"/>
    <property type="match status" value="1"/>
</dbReference>
<dbReference type="RefSeq" id="WP_386407810.1">
    <property type="nucleotide sequence ID" value="NZ_JBHTJH010000010.1"/>
</dbReference>
<evidence type="ECO:0000313" key="4">
    <source>
        <dbReference type="Proteomes" id="UP001596978"/>
    </source>
</evidence>
<dbReference type="SUPFAM" id="SSF47781">
    <property type="entry name" value="RuvA domain 2-like"/>
    <property type="match status" value="2"/>
</dbReference>
<keyword evidence="4" id="KW-1185">Reference proteome</keyword>
<gene>
    <name evidence="3" type="ORF">ACFQ1M_10165</name>
</gene>
<protein>
    <submittedName>
        <fullName evidence="3">ComEA family DNA-binding protein</fullName>
    </submittedName>
</protein>